<evidence type="ECO:0000313" key="1">
    <source>
        <dbReference type="EMBL" id="QQO83126.1"/>
    </source>
</evidence>
<dbReference type="InterPro" id="IPR006441">
    <property type="entry name" value="Phage_P2_GpN"/>
</dbReference>
<dbReference type="EMBL" id="CP032664">
    <property type="protein sequence ID" value="QQO83126.1"/>
    <property type="molecule type" value="Genomic_DNA"/>
</dbReference>
<proteinExistence type="predicted"/>
<gene>
    <name evidence="1" type="ORF">D7032_07555</name>
</gene>
<name>A0A7T8EB60_9GAMM</name>
<protein>
    <submittedName>
        <fullName evidence="1">Phage major capsid protein, P2 family</fullName>
    </submittedName>
</protein>
<dbReference type="RefSeq" id="WP_397609090.1">
    <property type="nucleotide sequence ID" value="NZ_CP032664.1"/>
</dbReference>
<accession>A0A7T8EB60</accession>
<dbReference type="Pfam" id="PF05125">
    <property type="entry name" value="Phage_cap_P2"/>
    <property type="match status" value="1"/>
</dbReference>
<organism evidence="1">
    <name type="scientific">Shewanella algae</name>
    <dbReference type="NCBI Taxonomy" id="38313"/>
    <lineage>
        <taxon>Bacteria</taxon>
        <taxon>Pseudomonadati</taxon>
        <taxon>Pseudomonadota</taxon>
        <taxon>Gammaproteobacteria</taxon>
        <taxon>Alteromonadales</taxon>
        <taxon>Shewanellaceae</taxon>
        <taxon>Shewanella</taxon>
    </lineage>
</organism>
<dbReference type="NCBIfam" id="TIGR01551">
    <property type="entry name" value="major_capsid_P2"/>
    <property type="match status" value="1"/>
</dbReference>
<sequence length="341" mass="37290">MNLSAIALACIAAYSANISEGYGVTNPSNQFAVTGPMETRLRDAMLDSVEFLKLIYVADVDQIKGQVVNVGNYDIATGRKSGGRFTTTQGVDGNTYELRETDSCAAVPWATLATWANAGSQGEFMRRMSQNATKRFALDILRVGFNGTSAATNTDPVANPLGQDVNIGWHQIVKDRSPEQIVTDAIYFNPDLPKDTVPKAGEYRTLDAIVMELKALLHPSLRNDPRLRVMIGSDLVGAAQSRLMNQANTPTEQIAAQMLEDTVGGVKAVIPPFFPGKRITLTIPTNLHCYTQKGTRSRKSENVEDRKQYEDKYWRFEGFAVESDEAYAAIDEANLTIGAAP</sequence>
<reference evidence="1" key="1">
    <citation type="submission" date="2018-09" db="EMBL/GenBank/DDBJ databases">
        <title>Genome sequencing and analysis.</title>
        <authorList>
            <person name="Huang Y.-T."/>
        </authorList>
    </citation>
    <scope>NUCLEOTIDE SEQUENCE</scope>
    <source>
        <strain evidence="1">HIDE</strain>
    </source>
</reference>
<dbReference type="AlphaFoldDB" id="A0A7T8EB60"/>